<reference evidence="2" key="2">
    <citation type="submission" date="2020-09" db="EMBL/GenBank/DDBJ databases">
        <authorList>
            <person name="Sun Q."/>
            <person name="Zhou Y."/>
        </authorList>
    </citation>
    <scope>NUCLEOTIDE SEQUENCE</scope>
    <source>
        <strain evidence="2">CGMCC 1.15448</strain>
    </source>
</reference>
<dbReference type="EMBL" id="BMJC01000005">
    <property type="protein sequence ID" value="GGB16655.1"/>
    <property type="molecule type" value="Genomic_DNA"/>
</dbReference>
<dbReference type="PROSITE" id="PS51184">
    <property type="entry name" value="JMJC"/>
    <property type="match status" value="1"/>
</dbReference>
<protein>
    <recommendedName>
        <fullName evidence="1">JmjC domain-containing protein</fullName>
    </recommendedName>
</protein>
<dbReference type="SMART" id="SM00558">
    <property type="entry name" value="JmjC"/>
    <property type="match status" value="1"/>
</dbReference>
<dbReference type="InterPro" id="IPR003347">
    <property type="entry name" value="JmjC_dom"/>
</dbReference>
<reference evidence="2" key="1">
    <citation type="journal article" date="2014" name="Int. J. Syst. Evol. Microbiol.">
        <title>Complete genome sequence of Corynebacterium casei LMG S-19264T (=DSM 44701T), isolated from a smear-ripened cheese.</title>
        <authorList>
            <consortium name="US DOE Joint Genome Institute (JGI-PGF)"/>
            <person name="Walter F."/>
            <person name="Albersmeier A."/>
            <person name="Kalinowski J."/>
            <person name="Ruckert C."/>
        </authorList>
    </citation>
    <scope>NUCLEOTIDE SEQUENCE</scope>
    <source>
        <strain evidence="2">CGMCC 1.15448</strain>
    </source>
</reference>
<evidence type="ECO:0000313" key="3">
    <source>
        <dbReference type="Proteomes" id="UP000607559"/>
    </source>
</evidence>
<dbReference type="PANTHER" id="PTHR12480:SF19">
    <property type="entry name" value="CUPIN-LIKE DOMAIN-CONTAINING PROTEIN"/>
    <property type="match status" value="1"/>
</dbReference>
<dbReference type="RefSeq" id="WP_188936181.1">
    <property type="nucleotide sequence ID" value="NZ_BMJC01000005.1"/>
</dbReference>
<dbReference type="GO" id="GO:0016706">
    <property type="term" value="F:2-oxoglutarate-dependent dioxygenase activity"/>
    <property type="evidence" value="ECO:0007669"/>
    <property type="project" value="TreeGrafter"/>
</dbReference>
<name>A0A8J2UH94_9BACT</name>
<dbReference type="InterPro" id="IPR041667">
    <property type="entry name" value="Cupin_8"/>
</dbReference>
<evidence type="ECO:0000259" key="1">
    <source>
        <dbReference type="PROSITE" id="PS51184"/>
    </source>
</evidence>
<dbReference type="Proteomes" id="UP000607559">
    <property type="component" value="Unassembled WGS sequence"/>
</dbReference>
<dbReference type="PANTHER" id="PTHR12480">
    <property type="entry name" value="ARGININE DEMETHYLASE AND LYSYL-HYDROXYLASE JMJD"/>
    <property type="match status" value="1"/>
</dbReference>
<sequence>MEVQRVDDITPKEFYNEFYMTGTPVVFKNASKVWKANGLFTPDWFRENYPDRTTEVKGKNYTMREVLDLVQNSTEQNPAPYPIIFNIPETLPELTPLLQPLSLNYAVPNWLESKWFKRGHWGGVTELFIGGPGGRFPYVHLDYYHLSAWINQLYGEKRFTVFPRGQEEFLYPKPDDPWRSDINIFEPDFGKHPKYRNATPIHFTVGAGETLFIPFGTWHSAYSLTPTISVAFDQLNRKNYKDFMKDVWMFKKRQGTMKAITMYSYAWLAGQTCKLGDALGTKRS</sequence>
<dbReference type="AlphaFoldDB" id="A0A8J2UH94"/>
<feature type="domain" description="JmjC" evidence="1">
    <location>
        <begin position="96"/>
        <end position="251"/>
    </location>
</feature>
<keyword evidence="3" id="KW-1185">Reference proteome</keyword>
<dbReference type="Pfam" id="PF13621">
    <property type="entry name" value="Cupin_8"/>
    <property type="match status" value="1"/>
</dbReference>
<evidence type="ECO:0000313" key="2">
    <source>
        <dbReference type="EMBL" id="GGB16655.1"/>
    </source>
</evidence>
<dbReference type="SUPFAM" id="SSF51197">
    <property type="entry name" value="Clavaminate synthase-like"/>
    <property type="match status" value="1"/>
</dbReference>
<accession>A0A8J2UH94</accession>
<proteinExistence type="predicted"/>
<dbReference type="InterPro" id="IPR050910">
    <property type="entry name" value="JMJD6_ArgDemeth/LysHydrox"/>
</dbReference>
<comment type="caution">
    <text evidence="2">The sequence shown here is derived from an EMBL/GenBank/DDBJ whole genome shotgun (WGS) entry which is preliminary data.</text>
</comment>
<gene>
    <name evidence="2" type="ORF">GCM10011511_45600</name>
</gene>
<dbReference type="Gene3D" id="2.60.120.650">
    <property type="entry name" value="Cupin"/>
    <property type="match status" value="1"/>
</dbReference>
<organism evidence="2 3">
    <name type="scientific">Puia dinghuensis</name>
    <dbReference type="NCBI Taxonomy" id="1792502"/>
    <lineage>
        <taxon>Bacteria</taxon>
        <taxon>Pseudomonadati</taxon>
        <taxon>Bacteroidota</taxon>
        <taxon>Chitinophagia</taxon>
        <taxon>Chitinophagales</taxon>
        <taxon>Chitinophagaceae</taxon>
        <taxon>Puia</taxon>
    </lineage>
</organism>